<reference evidence="1" key="1">
    <citation type="journal article" date="2019" name="Sci. Rep.">
        <title>Draft genome of Tanacetum cinerariifolium, the natural source of mosquito coil.</title>
        <authorList>
            <person name="Yamashiro T."/>
            <person name="Shiraishi A."/>
            <person name="Satake H."/>
            <person name="Nakayama K."/>
        </authorList>
    </citation>
    <scope>NUCLEOTIDE SEQUENCE</scope>
</reference>
<dbReference type="EMBL" id="BKCJ011735242">
    <property type="protein sequence ID" value="GFD49069.1"/>
    <property type="molecule type" value="Genomic_DNA"/>
</dbReference>
<evidence type="ECO:0008006" key="2">
    <source>
        <dbReference type="Google" id="ProtNLM"/>
    </source>
</evidence>
<proteinExistence type="predicted"/>
<sequence length="49" mass="5504">MMRQNKNLMNINIDALYNILKQDQGDVNDAMGFKKKPIVVTSDPLALIA</sequence>
<feature type="non-terminal residue" evidence="1">
    <location>
        <position position="49"/>
    </location>
</feature>
<dbReference type="AlphaFoldDB" id="A0A699WQC1"/>
<accession>A0A699WQC1</accession>
<gene>
    <name evidence="1" type="ORF">Tci_921038</name>
</gene>
<organism evidence="1">
    <name type="scientific">Tanacetum cinerariifolium</name>
    <name type="common">Dalmatian daisy</name>
    <name type="synonym">Chrysanthemum cinerariifolium</name>
    <dbReference type="NCBI Taxonomy" id="118510"/>
    <lineage>
        <taxon>Eukaryota</taxon>
        <taxon>Viridiplantae</taxon>
        <taxon>Streptophyta</taxon>
        <taxon>Embryophyta</taxon>
        <taxon>Tracheophyta</taxon>
        <taxon>Spermatophyta</taxon>
        <taxon>Magnoliopsida</taxon>
        <taxon>eudicotyledons</taxon>
        <taxon>Gunneridae</taxon>
        <taxon>Pentapetalae</taxon>
        <taxon>asterids</taxon>
        <taxon>campanulids</taxon>
        <taxon>Asterales</taxon>
        <taxon>Asteraceae</taxon>
        <taxon>Asteroideae</taxon>
        <taxon>Anthemideae</taxon>
        <taxon>Anthemidinae</taxon>
        <taxon>Tanacetum</taxon>
    </lineage>
</organism>
<protein>
    <recommendedName>
        <fullName evidence="2">RNA-directed DNA polymerase, eukaryota</fullName>
    </recommendedName>
</protein>
<name>A0A699WQC1_TANCI</name>
<evidence type="ECO:0000313" key="1">
    <source>
        <dbReference type="EMBL" id="GFD49069.1"/>
    </source>
</evidence>
<comment type="caution">
    <text evidence="1">The sequence shown here is derived from an EMBL/GenBank/DDBJ whole genome shotgun (WGS) entry which is preliminary data.</text>
</comment>